<sequence length="482" mass="55281">MSDKPVILLNIDSLMPNPLEIAIQTGRAPALQFLMEKGSYYPNMVSSFPTMSVTIDSSLLTGTYANKHQVPGLTWFDDKEKKIVNYGTGFTETFRLGMRKTIHQMLYDLNHKHLSNEVTTIYEELAKKGISSASINTFVYRGNTPQKMKVPRLFQTLTTFKDGKWTAEAPPIISLGAFSKIRSRSFTYQIAAGNYKYTAKELRHLIRKRHLPKFTLCTFQDLDARIHLKGPMDMKGISKIDKEIQKILNMFSTWEKAIDEVVWLVMGDNGHAPMRHKYKEAIIDLRKVLKDYKVAKIERPIRRKDQLVFCVNQRMAYIYLLDEAISFEQIIKQLRQDDRIDIIAWKGKDGVNVTSGSKKGFLRYDRGCAITDVYEQHWNIEGDLDLLDLDITEGNKISFDDYPDVLARLHGALHSHTGRFLVVNAKPGYDFKAQHTPPHFRAAHGSLHKQESLVPLIIAGTVEAPIYPRIINLKEFILRIIH</sequence>
<dbReference type="Pfam" id="PF01663">
    <property type="entry name" value="Phosphodiest"/>
    <property type="match status" value="1"/>
</dbReference>
<dbReference type="Gene3D" id="3.40.720.10">
    <property type="entry name" value="Alkaline Phosphatase, subunit A"/>
    <property type="match status" value="1"/>
</dbReference>
<dbReference type="SUPFAM" id="SSF53649">
    <property type="entry name" value="Alkaline phosphatase-like"/>
    <property type="match status" value="1"/>
</dbReference>
<name>A0A2V3W9Q4_9BACI</name>
<accession>A0A2V3W9Q4</accession>
<dbReference type="GO" id="GO:0016787">
    <property type="term" value="F:hydrolase activity"/>
    <property type="evidence" value="ECO:0007669"/>
    <property type="project" value="UniProtKB-ARBA"/>
</dbReference>
<keyword evidence="2" id="KW-1185">Reference proteome</keyword>
<dbReference type="Proteomes" id="UP000247978">
    <property type="component" value="Unassembled WGS sequence"/>
</dbReference>
<organism evidence="1 2">
    <name type="scientific">Pseudogracilibacillus auburnensis</name>
    <dbReference type="NCBI Taxonomy" id="1494959"/>
    <lineage>
        <taxon>Bacteria</taxon>
        <taxon>Bacillati</taxon>
        <taxon>Bacillota</taxon>
        <taxon>Bacilli</taxon>
        <taxon>Bacillales</taxon>
        <taxon>Bacillaceae</taxon>
        <taxon>Pseudogracilibacillus</taxon>
    </lineage>
</organism>
<dbReference type="InterPro" id="IPR017850">
    <property type="entry name" value="Alkaline_phosphatase_core_sf"/>
</dbReference>
<proteinExistence type="predicted"/>
<evidence type="ECO:0000313" key="2">
    <source>
        <dbReference type="Proteomes" id="UP000247978"/>
    </source>
</evidence>
<dbReference type="PANTHER" id="PTHR10151">
    <property type="entry name" value="ECTONUCLEOTIDE PYROPHOSPHATASE/PHOSPHODIESTERASE"/>
    <property type="match status" value="1"/>
</dbReference>
<protein>
    <submittedName>
        <fullName evidence="1">Type I phosphodiesterase/nucleotide pyrophosphatase</fullName>
    </submittedName>
</protein>
<dbReference type="AlphaFoldDB" id="A0A2V3W9Q4"/>
<evidence type="ECO:0000313" key="1">
    <source>
        <dbReference type="EMBL" id="PXW90266.1"/>
    </source>
</evidence>
<comment type="caution">
    <text evidence="1">The sequence shown here is derived from an EMBL/GenBank/DDBJ whole genome shotgun (WGS) entry which is preliminary data.</text>
</comment>
<dbReference type="PANTHER" id="PTHR10151:SF120">
    <property type="entry name" value="BIS(5'-ADENOSYL)-TRIPHOSPHATASE"/>
    <property type="match status" value="1"/>
</dbReference>
<gene>
    <name evidence="1" type="ORF">DFR56_101177</name>
</gene>
<dbReference type="EMBL" id="QJJQ01000001">
    <property type="protein sequence ID" value="PXW90266.1"/>
    <property type="molecule type" value="Genomic_DNA"/>
</dbReference>
<reference evidence="1 2" key="1">
    <citation type="submission" date="2018-05" db="EMBL/GenBank/DDBJ databases">
        <title>Genomic Encyclopedia of Type Strains, Phase IV (KMG-IV): sequencing the most valuable type-strain genomes for metagenomic binning, comparative biology and taxonomic classification.</title>
        <authorList>
            <person name="Goeker M."/>
        </authorList>
    </citation>
    <scope>NUCLEOTIDE SEQUENCE [LARGE SCALE GENOMIC DNA]</scope>
    <source>
        <strain evidence="1 2">DSM 28556</strain>
    </source>
</reference>
<dbReference type="InterPro" id="IPR002591">
    <property type="entry name" value="Phosphodiest/P_Trfase"/>
</dbReference>